<dbReference type="Pfam" id="PF10881">
    <property type="entry name" value="DUF2726"/>
    <property type="match status" value="1"/>
</dbReference>
<dbReference type="Proteomes" id="UP000199211">
    <property type="component" value="Unassembled WGS sequence"/>
</dbReference>
<dbReference type="RefSeq" id="WP_091642277.1">
    <property type="nucleotide sequence ID" value="NZ_FOTV01000006.1"/>
</dbReference>
<dbReference type="EMBL" id="FOTV01000006">
    <property type="protein sequence ID" value="SFL67156.1"/>
    <property type="molecule type" value="Genomic_DNA"/>
</dbReference>
<evidence type="ECO:0000313" key="3">
    <source>
        <dbReference type="Proteomes" id="UP000199211"/>
    </source>
</evidence>
<protein>
    <recommendedName>
        <fullName evidence="1">DUF2726 domain-containing protein</fullName>
    </recommendedName>
</protein>
<feature type="domain" description="DUF2726" evidence="1">
    <location>
        <begin position="191"/>
        <end position="246"/>
    </location>
</feature>
<evidence type="ECO:0000313" key="2">
    <source>
        <dbReference type="EMBL" id="SFL67156.1"/>
    </source>
</evidence>
<sequence>METDNRNEFEKKPLVHAHVNAVAEMLKREFRTRSTSEFWHIPKNAVFPKANPQGIYDWVLAESVISKGKMLDHRPLVAIEYKPGSSLKVWPSPEEPSLVVVSIGASDSARAVAELILDEHRKRKSATRNAQFLRIPGFQLKIRSALEGSDLIALQEVALSEIGSISSGLRSSISAKAKIRPESEEWVPGRRRFDVVIATPPPMCLALAAIEIDGRTHGDADNLGDRLKNAYCASVGVPLIRIEIGSHLDAALNHRQDEFVSRYVGWLIDAIKSPSFDIETIPDFLASIRDIANKANAEVRQDLLALIEHSNRFFQRLSHSIESAIGPNVPPPIGLTPVHYRYENWDEIGYPELAHSVVDTQAMSIRRGDDLFLKIQSKWGGATCGLNAPDFPKEEEVGPLRIRVIGSEKFRKRFHYFAEFDVANEHWRKHNEEGLKALGITCQEEFDEKIQEWQFLDDLSASNGNFNKVFSIVERYLPRKPDGNWDEVEWSSDDWWNWGKSKPKELWGEPRSNRWYRASIEYCMKFWSSRRDGFQRKAESVTQAIESKSPQLSQNIKDDVLLILDDYRDAWRRFDDWAQSR</sequence>
<organism evidence="2 3">
    <name type="scientific">Marinobacter salarius</name>
    <dbReference type="NCBI Taxonomy" id="1420917"/>
    <lineage>
        <taxon>Bacteria</taxon>
        <taxon>Pseudomonadati</taxon>
        <taxon>Pseudomonadota</taxon>
        <taxon>Gammaproteobacteria</taxon>
        <taxon>Pseudomonadales</taxon>
        <taxon>Marinobacteraceae</taxon>
        <taxon>Marinobacter</taxon>
    </lineage>
</organism>
<proteinExistence type="predicted"/>
<comment type="caution">
    <text evidence="2">The sequence shown here is derived from an EMBL/GenBank/DDBJ whole genome shotgun (WGS) entry which is preliminary data.</text>
</comment>
<gene>
    <name evidence="2" type="ORF">SAMN04487868_106145</name>
</gene>
<dbReference type="InterPro" id="IPR024402">
    <property type="entry name" value="DUF2726"/>
</dbReference>
<reference evidence="2 3" key="1">
    <citation type="submission" date="2016-10" db="EMBL/GenBank/DDBJ databases">
        <authorList>
            <person name="Varghese N."/>
            <person name="Submissions S."/>
        </authorList>
    </citation>
    <scope>NUCLEOTIDE SEQUENCE [LARGE SCALE GENOMIC DNA]</scope>
    <source>
        <strain evidence="2 3">DSM 26291</strain>
    </source>
</reference>
<evidence type="ECO:0000259" key="1">
    <source>
        <dbReference type="Pfam" id="PF10881"/>
    </source>
</evidence>
<accession>A0ABY1FMV0</accession>
<keyword evidence="3" id="KW-1185">Reference proteome</keyword>
<name>A0ABY1FMV0_9GAMM</name>